<proteinExistence type="predicted"/>
<name>A0A6J7LQ74_9ZZZZ</name>
<evidence type="ECO:0000313" key="2">
    <source>
        <dbReference type="EMBL" id="CAB4970586.1"/>
    </source>
</evidence>
<dbReference type="AlphaFoldDB" id="A0A6J7LQ74"/>
<gene>
    <name evidence="1" type="ORF">UFOPK1960_00767</name>
    <name evidence="2" type="ORF">UFOPK3889_00559</name>
</gene>
<organism evidence="2">
    <name type="scientific">freshwater metagenome</name>
    <dbReference type="NCBI Taxonomy" id="449393"/>
    <lineage>
        <taxon>unclassified sequences</taxon>
        <taxon>metagenomes</taxon>
        <taxon>ecological metagenomes</taxon>
    </lineage>
</organism>
<reference evidence="2" key="1">
    <citation type="submission" date="2020-05" db="EMBL/GenBank/DDBJ databases">
        <authorList>
            <person name="Chiriac C."/>
            <person name="Salcher M."/>
            <person name="Ghai R."/>
            <person name="Kavagutti S V."/>
        </authorList>
    </citation>
    <scope>NUCLEOTIDE SEQUENCE</scope>
</reference>
<dbReference type="EMBL" id="CAEZVL010000102">
    <property type="protein sequence ID" value="CAB4632381.1"/>
    <property type="molecule type" value="Genomic_DNA"/>
</dbReference>
<dbReference type="EMBL" id="CAFBNZ010000083">
    <property type="protein sequence ID" value="CAB4970586.1"/>
    <property type="molecule type" value="Genomic_DNA"/>
</dbReference>
<sequence>MTTDTECFEQYQQRESACNQWVDPHALESQCCAPSSSNEMTSSRRYRRRAHSNAQSLSERLNVLRCAAPKPHQRSWRCCMSAYLALGDDYHPTGQSLDEVHRAWAHTPQLTNNGKKLSCRYVAQPFPLSPRCHEHLQRKLQQSCCSWPPQNAIPNRDLPGLHQVDHSRDQYSPFGHLCHAMADAAQDH</sequence>
<protein>
    <submittedName>
        <fullName evidence="2">Unannotated protein</fullName>
    </submittedName>
</protein>
<evidence type="ECO:0000313" key="1">
    <source>
        <dbReference type="EMBL" id="CAB4632381.1"/>
    </source>
</evidence>
<accession>A0A6J7LQ74</accession>